<protein>
    <submittedName>
        <fullName evidence="1">Uncharacterized protein</fullName>
    </submittedName>
</protein>
<accession>A0A7R8WYK2</accession>
<name>A0A7R8WYK2_9CRUS</name>
<evidence type="ECO:0000313" key="1">
    <source>
        <dbReference type="EMBL" id="CAD7240603.1"/>
    </source>
</evidence>
<dbReference type="AlphaFoldDB" id="A0A7R8WYK2"/>
<sequence>MKFVVLELRELVAELLKELDPFLKQCMALVEQKWREVSLSFAVSEERESSLQVHPAAGPYATPKLNKLVDTAFRKRLPSPEVGITTFMSSVKDLLEEA</sequence>
<proteinExistence type="predicted"/>
<dbReference type="EMBL" id="LR899562">
    <property type="protein sequence ID" value="CAD7240603.1"/>
    <property type="molecule type" value="Genomic_DNA"/>
</dbReference>
<keyword evidence="2" id="KW-1185">Reference proteome</keyword>
<dbReference type="EMBL" id="CAJPEV010000045">
    <property type="protein sequence ID" value="CAG0879501.1"/>
    <property type="molecule type" value="Genomic_DNA"/>
</dbReference>
<evidence type="ECO:0000313" key="2">
    <source>
        <dbReference type="Proteomes" id="UP000677054"/>
    </source>
</evidence>
<gene>
    <name evidence="1" type="ORF">DSTB1V02_LOCUS623</name>
</gene>
<reference evidence="1" key="1">
    <citation type="submission" date="2020-11" db="EMBL/GenBank/DDBJ databases">
        <authorList>
            <person name="Tran Van P."/>
        </authorList>
    </citation>
    <scope>NUCLEOTIDE SEQUENCE</scope>
</reference>
<dbReference type="Proteomes" id="UP000677054">
    <property type="component" value="Unassembled WGS sequence"/>
</dbReference>
<organism evidence="1">
    <name type="scientific">Darwinula stevensoni</name>
    <dbReference type="NCBI Taxonomy" id="69355"/>
    <lineage>
        <taxon>Eukaryota</taxon>
        <taxon>Metazoa</taxon>
        <taxon>Ecdysozoa</taxon>
        <taxon>Arthropoda</taxon>
        <taxon>Crustacea</taxon>
        <taxon>Oligostraca</taxon>
        <taxon>Ostracoda</taxon>
        <taxon>Podocopa</taxon>
        <taxon>Podocopida</taxon>
        <taxon>Darwinulocopina</taxon>
        <taxon>Darwinuloidea</taxon>
        <taxon>Darwinulidae</taxon>
        <taxon>Darwinula</taxon>
    </lineage>
</organism>